<accession>A0AAW0QBC4</accession>
<keyword evidence="4" id="KW-1185">Reference proteome</keyword>
<feature type="domain" description="Nephrocystin 3-like N-terminal" evidence="2">
    <location>
        <begin position="369"/>
        <end position="548"/>
    </location>
</feature>
<dbReference type="PANTHER" id="PTHR40619:SF3">
    <property type="entry name" value="FUNGAL STAND N-TERMINAL GOODBYE DOMAIN-CONTAINING PROTEIN"/>
    <property type="match status" value="1"/>
</dbReference>
<evidence type="ECO:0000313" key="4">
    <source>
        <dbReference type="Proteomes" id="UP001392437"/>
    </source>
</evidence>
<gene>
    <name evidence="3" type="ORF">PG999_010324</name>
</gene>
<organism evidence="3 4">
    <name type="scientific">Apiospora kogelbergensis</name>
    <dbReference type="NCBI Taxonomy" id="1337665"/>
    <lineage>
        <taxon>Eukaryota</taxon>
        <taxon>Fungi</taxon>
        <taxon>Dikarya</taxon>
        <taxon>Ascomycota</taxon>
        <taxon>Pezizomycotina</taxon>
        <taxon>Sordariomycetes</taxon>
        <taxon>Xylariomycetidae</taxon>
        <taxon>Amphisphaeriales</taxon>
        <taxon>Apiosporaceae</taxon>
        <taxon>Apiospora</taxon>
    </lineage>
</organism>
<reference evidence="3 4" key="1">
    <citation type="submission" date="2023-01" db="EMBL/GenBank/DDBJ databases">
        <title>Analysis of 21 Apiospora genomes using comparative genomics revels a genus with tremendous synthesis potential of carbohydrate active enzymes and secondary metabolites.</title>
        <authorList>
            <person name="Sorensen T."/>
        </authorList>
    </citation>
    <scope>NUCLEOTIDE SEQUENCE [LARGE SCALE GENOMIC DNA]</scope>
    <source>
        <strain evidence="3 4">CBS 117206</strain>
    </source>
</reference>
<evidence type="ECO:0000259" key="2">
    <source>
        <dbReference type="Pfam" id="PF24883"/>
    </source>
</evidence>
<dbReference type="Proteomes" id="UP001392437">
    <property type="component" value="Unassembled WGS sequence"/>
</dbReference>
<sequence length="578" mass="64752">MAVRPSSSLVPVSHGEVIEFMETLNGEAHETLVFRGQQRSNALDYEGIYAEYSEVQKTFLQTANKCLEKLKLPPMEVSDSSGWEGIQASMDAACEILEKVSSRDKDMKGVTGKTKKAFRSLCNKAGAGKAFTQLIPDDMFGSVIGGGLNVILTCLEKTGMHRANVYKTLEKLPRIIEDSLDWVEIADEDANVHKRMAKLYTEICLTLDNILRWFVLNSLVAGAKRLLNPNAMNSDLEERVAEVKVAAKDLKYKGTQVMWGRMKYASDAQELTLASVKRIERMFNRSTVFETIDKIVRENCELILGDGMKQLELRNMKKKSPSLEITAKDILKKLQYDPSLISQDIEALVRLSRPSCIAPINTDRVHAIRRNTRMRAWLTVDEPCLYLLNGGAETSDTSTSFIMAKIAGTLLQQQQRQSRKSHSAMEVIVLAYFCSQHQNYYRDAAASPSELAMSLLLQLIDKYAGFSRAALQDCLDRTDPEDISSICDSLRCLLEELPSEAVVYLVVDGIAYFATPQERMDGMRELMGILVEVFHDNVSATLKFIFSSPARSAFLEDLFEEDEILNIPRDPPPANGPL</sequence>
<dbReference type="PANTHER" id="PTHR40619">
    <property type="entry name" value="FUNGAL STAND N-TERMINAL GOODBYE DOMAIN-CONTAINING PROTEIN"/>
    <property type="match status" value="1"/>
</dbReference>
<evidence type="ECO:0000313" key="3">
    <source>
        <dbReference type="EMBL" id="KAK8099950.1"/>
    </source>
</evidence>
<dbReference type="EMBL" id="JAQQWP010000009">
    <property type="protein sequence ID" value="KAK8099950.1"/>
    <property type="molecule type" value="Genomic_DNA"/>
</dbReference>
<keyword evidence="1" id="KW-0677">Repeat</keyword>
<evidence type="ECO:0000256" key="1">
    <source>
        <dbReference type="ARBA" id="ARBA00022737"/>
    </source>
</evidence>
<name>A0AAW0QBC4_9PEZI</name>
<proteinExistence type="predicted"/>
<dbReference type="AlphaFoldDB" id="A0AAW0QBC4"/>
<protein>
    <recommendedName>
        <fullName evidence="2">Nephrocystin 3-like N-terminal domain-containing protein</fullName>
    </recommendedName>
</protein>
<dbReference type="Pfam" id="PF24883">
    <property type="entry name" value="NPHP3_N"/>
    <property type="match status" value="1"/>
</dbReference>
<comment type="caution">
    <text evidence="3">The sequence shown here is derived from an EMBL/GenBank/DDBJ whole genome shotgun (WGS) entry which is preliminary data.</text>
</comment>
<dbReference type="InterPro" id="IPR056884">
    <property type="entry name" value="NPHP3-like_N"/>
</dbReference>